<sequence length="70" mass="7726">MSEHKLHVKFAEGTVYISGKVIGKRLRTIMEGHRTASVKGNGPYKTTSKSAFHSIINRNIRSVSGKTRIG</sequence>
<comment type="caution">
    <text evidence="1">The sequence shown here is derived from an EMBL/GenBank/DDBJ whole genome shotgun (WGS) entry which is preliminary data.</text>
</comment>
<name>A0A286U7X4_9AGAM</name>
<dbReference type="AlphaFoldDB" id="A0A286U7X4"/>
<gene>
    <name evidence="1" type="ORF">PNOK_0856500</name>
</gene>
<protein>
    <submittedName>
        <fullName evidence="1">Uncharacterized protein</fullName>
    </submittedName>
</protein>
<keyword evidence="2" id="KW-1185">Reference proteome</keyword>
<dbReference type="Proteomes" id="UP000217199">
    <property type="component" value="Unassembled WGS sequence"/>
</dbReference>
<dbReference type="InParanoid" id="A0A286U7X4"/>
<accession>A0A286U7X4</accession>
<reference evidence="1 2" key="1">
    <citation type="journal article" date="2017" name="Mol. Ecol.">
        <title>Comparative and population genomic landscape of Phellinus noxius: A hypervariable fungus causing root rot in trees.</title>
        <authorList>
            <person name="Chung C.L."/>
            <person name="Lee T.J."/>
            <person name="Akiba M."/>
            <person name="Lee H.H."/>
            <person name="Kuo T.H."/>
            <person name="Liu D."/>
            <person name="Ke H.M."/>
            <person name="Yokoi T."/>
            <person name="Roa M.B."/>
            <person name="Lu M.J."/>
            <person name="Chang Y.Y."/>
            <person name="Ann P.J."/>
            <person name="Tsai J.N."/>
            <person name="Chen C.Y."/>
            <person name="Tzean S.S."/>
            <person name="Ota Y."/>
            <person name="Hattori T."/>
            <person name="Sahashi N."/>
            <person name="Liou R.F."/>
            <person name="Kikuchi T."/>
            <person name="Tsai I.J."/>
        </authorList>
    </citation>
    <scope>NUCLEOTIDE SEQUENCE [LARGE SCALE GENOMIC DNA]</scope>
    <source>
        <strain evidence="1 2">FFPRI411160</strain>
    </source>
</reference>
<organism evidence="1 2">
    <name type="scientific">Pyrrhoderma noxium</name>
    <dbReference type="NCBI Taxonomy" id="2282107"/>
    <lineage>
        <taxon>Eukaryota</taxon>
        <taxon>Fungi</taxon>
        <taxon>Dikarya</taxon>
        <taxon>Basidiomycota</taxon>
        <taxon>Agaricomycotina</taxon>
        <taxon>Agaricomycetes</taxon>
        <taxon>Hymenochaetales</taxon>
        <taxon>Hymenochaetaceae</taxon>
        <taxon>Pyrrhoderma</taxon>
    </lineage>
</organism>
<evidence type="ECO:0000313" key="1">
    <source>
        <dbReference type="EMBL" id="PAV15707.1"/>
    </source>
</evidence>
<evidence type="ECO:0000313" key="2">
    <source>
        <dbReference type="Proteomes" id="UP000217199"/>
    </source>
</evidence>
<proteinExistence type="predicted"/>
<dbReference type="EMBL" id="NBII01000009">
    <property type="protein sequence ID" value="PAV15707.1"/>
    <property type="molecule type" value="Genomic_DNA"/>
</dbReference>